<reference evidence="1 2" key="1">
    <citation type="submission" date="2017-06" db="EMBL/GenBank/DDBJ databases">
        <title>Reclassification of a Polynucleobacter cosmopolitanus strain isolated from tropical Lake Victoria as Polynucleobacter victoriensis comb. nov.</title>
        <authorList>
            <person name="Hahn M.W."/>
        </authorList>
    </citation>
    <scope>NUCLEOTIDE SEQUENCE [LARGE SCALE GENOMIC DNA]</scope>
    <source>
        <strain evidence="1 2">MWH-MoIso2</strain>
    </source>
</reference>
<accession>A0A229FSZ4</accession>
<dbReference type="PANTHER" id="PTHR40275">
    <property type="entry name" value="SSL7038 PROTEIN"/>
    <property type="match status" value="1"/>
</dbReference>
<dbReference type="Pfam" id="PF21716">
    <property type="entry name" value="dnstrm_HI1420"/>
    <property type="match status" value="1"/>
</dbReference>
<dbReference type="OrthoDB" id="9798416at2"/>
<name>A0A229FSZ4_9BURK</name>
<dbReference type="CDD" id="cd00093">
    <property type="entry name" value="HTH_XRE"/>
    <property type="match status" value="1"/>
</dbReference>
<dbReference type="NCBIfam" id="TIGR02684">
    <property type="entry name" value="dnstrm_HI1420"/>
    <property type="match status" value="1"/>
</dbReference>
<organism evidence="1 2">
    <name type="scientific">Polynucleobacter cosmopolitanus</name>
    <dbReference type="NCBI Taxonomy" id="351345"/>
    <lineage>
        <taxon>Bacteria</taxon>
        <taxon>Pseudomonadati</taxon>
        <taxon>Pseudomonadota</taxon>
        <taxon>Betaproteobacteria</taxon>
        <taxon>Burkholderiales</taxon>
        <taxon>Burkholderiaceae</taxon>
        <taxon>Polynucleobacter</taxon>
    </lineage>
</organism>
<dbReference type="PANTHER" id="PTHR40275:SF1">
    <property type="entry name" value="SSL7038 PROTEIN"/>
    <property type="match status" value="1"/>
</dbReference>
<dbReference type="EMBL" id="NJGG01000002">
    <property type="protein sequence ID" value="OXL14800.1"/>
    <property type="molecule type" value="Genomic_DNA"/>
</dbReference>
<dbReference type="RefSeq" id="WP_089515660.1">
    <property type="nucleotide sequence ID" value="NZ_NJGG01000002.1"/>
</dbReference>
<dbReference type="GO" id="GO:0003677">
    <property type="term" value="F:DNA binding"/>
    <property type="evidence" value="ECO:0007669"/>
    <property type="project" value="InterPro"/>
</dbReference>
<evidence type="ECO:0000313" key="2">
    <source>
        <dbReference type="Proteomes" id="UP000215188"/>
    </source>
</evidence>
<comment type="caution">
    <text evidence="1">The sequence shown here is derived from an EMBL/GenBank/DDBJ whole genome shotgun (WGS) entry which is preliminary data.</text>
</comment>
<dbReference type="InterPro" id="IPR010982">
    <property type="entry name" value="Lambda_DNA-bd_dom_sf"/>
</dbReference>
<protein>
    <submittedName>
        <fullName evidence="1">Putative addiction module antidote protein</fullName>
    </submittedName>
</protein>
<dbReference type="InterPro" id="IPR014057">
    <property type="entry name" value="HI1420"/>
</dbReference>
<keyword evidence="2" id="KW-1185">Reference proteome</keyword>
<sequence>MTKEKLTKWDSAELLKTEADISNYLEACFEDGDPQLITHALGVIAKARGMTQLAKDTGISREGLYKALTDNGNPEFSTVLKVFKALGLRLSLRPIT</sequence>
<proteinExistence type="predicted"/>
<dbReference type="SUPFAM" id="SSF47413">
    <property type="entry name" value="lambda repressor-like DNA-binding domains"/>
    <property type="match status" value="1"/>
</dbReference>
<dbReference type="Gene3D" id="1.10.260.40">
    <property type="entry name" value="lambda repressor-like DNA-binding domains"/>
    <property type="match status" value="1"/>
</dbReference>
<dbReference type="InterPro" id="IPR001387">
    <property type="entry name" value="Cro/C1-type_HTH"/>
</dbReference>
<evidence type="ECO:0000313" key="1">
    <source>
        <dbReference type="EMBL" id="OXL14800.1"/>
    </source>
</evidence>
<gene>
    <name evidence="1" type="ORF">AOC33_05580</name>
</gene>
<dbReference type="Proteomes" id="UP000215188">
    <property type="component" value="Unassembled WGS sequence"/>
</dbReference>
<dbReference type="AlphaFoldDB" id="A0A229FSZ4"/>